<name>A0A166F358_9EURY</name>
<dbReference type="PATRIC" id="fig|47311.3.peg.347"/>
<evidence type="ECO:0000313" key="2">
    <source>
        <dbReference type="EMBL" id="KZX17269.1"/>
    </source>
</evidence>
<organism evidence="2 3">
    <name type="scientific">Methanobrevibacter cuticularis</name>
    <dbReference type="NCBI Taxonomy" id="47311"/>
    <lineage>
        <taxon>Archaea</taxon>
        <taxon>Methanobacteriati</taxon>
        <taxon>Methanobacteriota</taxon>
        <taxon>Methanomada group</taxon>
        <taxon>Methanobacteria</taxon>
        <taxon>Methanobacteriales</taxon>
        <taxon>Methanobacteriaceae</taxon>
        <taxon>Methanobrevibacter</taxon>
    </lineage>
</organism>
<accession>A0A166F358</accession>
<keyword evidence="3" id="KW-1185">Reference proteome</keyword>
<sequence>MVILIQLQNNKPLFQKIPRHNSLKIDKKENKENNKQKNNSQKTLHPHKIELNYRQVETKGLPKIQNDINLISTCEKYRTTLPKTASQYSKNKKMINFQKIIS</sequence>
<gene>
    <name evidence="2" type="ORF">MBCUT_03160</name>
</gene>
<protein>
    <submittedName>
        <fullName evidence="2">Uncharacterized protein</fullName>
    </submittedName>
</protein>
<feature type="region of interest" description="Disordered" evidence="1">
    <location>
        <begin position="16"/>
        <end position="49"/>
    </location>
</feature>
<feature type="compositionally biased region" description="Basic and acidic residues" evidence="1">
    <location>
        <begin position="23"/>
        <end position="35"/>
    </location>
</feature>
<dbReference type="Proteomes" id="UP000077275">
    <property type="component" value="Unassembled WGS sequence"/>
</dbReference>
<evidence type="ECO:0000256" key="1">
    <source>
        <dbReference type="SAM" id="MobiDB-lite"/>
    </source>
</evidence>
<comment type="caution">
    <text evidence="2">The sequence shown here is derived from an EMBL/GenBank/DDBJ whole genome shotgun (WGS) entry which is preliminary data.</text>
</comment>
<dbReference type="AlphaFoldDB" id="A0A166F358"/>
<proteinExistence type="predicted"/>
<dbReference type="RefSeq" id="WP_067258001.1">
    <property type="nucleotide sequence ID" value="NZ_LWMW01000054.1"/>
</dbReference>
<dbReference type="EMBL" id="LWMW01000054">
    <property type="protein sequence ID" value="KZX17269.1"/>
    <property type="molecule type" value="Genomic_DNA"/>
</dbReference>
<evidence type="ECO:0000313" key="3">
    <source>
        <dbReference type="Proteomes" id="UP000077275"/>
    </source>
</evidence>
<reference evidence="2 3" key="1">
    <citation type="submission" date="2016-04" db="EMBL/GenBank/DDBJ databases">
        <title>Genome sequence of Methanobrevibacter cuticularis DSM 11139.</title>
        <authorList>
            <person name="Poehlein A."/>
            <person name="Seedorf H."/>
            <person name="Daniel R."/>
        </authorList>
    </citation>
    <scope>NUCLEOTIDE SEQUENCE [LARGE SCALE GENOMIC DNA]</scope>
    <source>
        <strain evidence="2 3">DSM 11139</strain>
    </source>
</reference>